<evidence type="ECO:0000313" key="1">
    <source>
        <dbReference type="EMBL" id="CEO88104.1"/>
    </source>
</evidence>
<organism evidence="1 2">
    <name type="scientific">Syntrophaceticus schinkii</name>
    <dbReference type="NCBI Taxonomy" id="499207"/>
    <lineage>
        <taxon>Bacteria</taxon>
        <taxon>Bacillati</taxon>
        <taxon>Bacillota</taxon>
        <taxon>Clostridia</taxon>
        <taxon>Thermoanaerobacterales</taxon>
        <taxon>Thermoanaerobacterales Family III. Incertae Sedis</taxon>
        <taxon>Syntrophaceticus</taxon>
    </lineage>
</organism>
<dbReference type="OrthoDB" id="9790469at2"/>
<reference evidence="2" key="1">
    <citation type="submission" date="2015-01" db="EMBL/GenBank/DDBJ databases">
        <authorList>
            <person name="Manzoor Shahid"/>
            <person name="Zubair Saima"/>
        </authorList>
    </citation>
    <scope>NUCLEOTIDE SEQUENCE [LARGE SCALE GENOMIC DNA]</scope>
    <source>
        <strain evidence="2">Sp3</strain>
    </source>
</reference>
<sequence length="209" mass="23812">MLEEKILEFGRLLRKGGINISVTQITAALEAVALVGLAQDDFYTALVSTLITDQMNLPLFDKLFRLFFLTLPQDDSQRLFTVSKEQEQIKIPLDLVQSIEGKGMGRGAGASPYLLLVKSVREQNYSLLRQLAEMGIEGLNSLEQEAVNEREDLVAEVKVSIGWYMAVNTLERIREQEQVSEAVYLRWQDCLSYLEEYIESQLEDLFVKK</sequence>
<dbReference type="EMBL" id="CDRZ01000055">
    <property type="protein sequence ID" value="CEO88104.1"/>
    <property type="molecule type" value="Genomic_DNA"/>
</dbReference>
<accession>A0A0B7MC30</accession>
<dbReference type="RefSeq" id="WP_044664333.1">
    <property type="nucleotide sequence ID" value="NZ_CDRZ01000055.1"/>
</dbReference>
<proteinExistence type="predicted"/>
<name>A0A0B7MC30_9FIRM</name>
<dbReference type="AlphaFoldDB" id="A0A0B7MC30"/>
<keyword evidence="2" id="KW-1185">Reference proteome</keyword>
<evidence type="ECO:0000313" key="2">
    <source>
        <dbReference type="Proteomes" id="UP000046155"/>
    </source>
</evidence>
<dbReference type="Proteomes" id="UP000046155">
    <property type="component" value="Unassembled WGS sequence"/>
</dbReference>
<dbReference type="PANTHER" id="PTHR39338:SF7">
    <property type="entry name" value="BLL6692 PROTEIN"/>
    <property type="match status" value="1"/>
</dbReference>
<protein>
    <submittedName>
        <fullName evidence="1">Uncharacterized protein</fullName>
    </submittedName>
</protein>
<gene>
    <name evidence="1" type="ORF">SSCH_1480002</name>
</gene>
<dbReference type="PANTHER" id="PTHR39338">
    <property type="entry name" value="BLL5662 PROTEIN-RELATED"/>
    <property type="match status" value="1"/>
</dbReference>